<keyword evidence="3" id="KW-0378">Hydrolase</keyword>
<accession>A0A1S3X0D0</accession>
<dbReference type="PaxDb" id="4097-A0A1S3X0D0"/>
<evidence type="ECO:0000256" key="2">
    <source>
        <dbReference type="ARBA" id="ARBA00022729"/>
    </source>
</evidence>
<evidence type="ECO:0000256" key="4">
    <source>
        <dbReference type="ARBA" id="ARBA00023180"/>
    </source>
</evidence>
<organism evidence="5 6">
    <name type="scientific">Nicotiana tabacum</name>
    <name type="common">Common tobacco</name>
    <dbReference type="NCBI Taxonomy" id="4097"/>
    <lineage>
        <taxon>Eukaryota</taxon>
        <taxon>Viridiplantae</taxon>
        <taxon>Streptophyta</taxon>
        <taxon>Embryophyta</taxon>
        <taxon>Tracheophyta</taxon>
        <taxon>Spermatophyta</taxon>
        <taxon>Magnoliopsida</taxon>
        <taxon>eudicotyledons</taxon>
        <taxon>Gunneridae</taxon>
        <taxon>Pentapetalae</taxon>
        <taxon>asterids</taxon>
        <taxon>lamiids</taxon>
        <taxon>Solanales</taxon>
        <taxon>Solanaceae</taxon>
        <taxon>Nicotianoideae</taxon>
        <taxon>Nicotianeae</taxon>
        <taxon>Nicotiana</taxon>
    </lineage>
</organism>
<reference evidence="6" key="2">
    <citation type="submission" date="2025-08" db="UniProtKB">
        <authorList>
            <consortium name="RefSeq"/>
        </authorList>
    </citation>
    <scope>IDENTIFICATION</scope>
    <source>
        <tissue evidence="6">Leaf</tissue>
    </source>
</reference>
<keyword evidence="5" id="KW-1185">Reference proteome</keyword>
<keyword evidence="2" id="KW-0732">Signal</keyword>
<comment type="similarity">
    <text evidence="1">Belongs to the 'GDSL' lipolytic enzyme family.</text>
</comment>
<dbReference type="SUPFAM" id="SSF52266">
    <property type="entry name" value="SGNH hydrolase"/>
    <property type="match status" value="1"/>
</dbReference>
<evidence type="ECO:0000313" key="6">
    <source>
        <dbReference type="RefSeq" id="XP_016433420.2"/>
    </source>
</evidence>
<dbReference type="InterPro" id="IPR035669">
    <property type="entry name" value="SGNH_plant_lipase-like"/>
</dbReference>
<dbReference type="OrthoDB" id="1600564at2759"/>
<dbReference type="PANTHER" id="PTHR22835:SF677">
    <property type="entry name" value="ACETYLAJMALAN ESTERASE-LIKE"/>
    <property type="match status" value="1"/>
</dbReference>
<dbReference type="Pfam" id="PF00657">
    <property type="entry name" value="Lipase_GDSL"/>
    <property type="match status" value="1"/>
</dbReference>
<dbReference type="CDD" id="cd01837">
    <property type="entry name" value="SGNH_plant_lipase_like"/>
    <property type="match status" value="1"/>
</dbReference>
<dbReference type="OMA" id="TICPFES"/>
<dbReference type="RefSeq" id="XP_016433420.1">
    <property type="nucleotide sequence ID" value="XM_016577934.1"/>
</dbReference>
<dbReference type="InterPro" id="IPR001087">
    <property type="entry name" value="GDSL"/>
</dbReference>
<dbReference type="RefSeq" id="XP_016433420.2">
    <property type="nucleotide sequence ID" value="XM_016577934.2"/>
</dbReference>
<keyword evidence="4" id="KW-0325">Glycoprotein</keyword>
<proteinExistence type="inferred from homology"/>
<sequence length="371" mass="41098">MASIALAFLFLSTAFSLSFFSNAKETAPICPFNSIYQLGDSLADTGNRILIPGIPPTFHAGHLPYGETYFGKPTGRFSDGLLMIDYIAIALKLPLLNPYLSKNSSFIHGVNFAVVGSTALDKSFFDERNISIKSFNPPLSAQIEWFKNHLNCTCRSPTLCAKKLRKALVSIGAFGGNDYFTAFSNRKSIEEAKTLVPFTVNAIVEGIKEIIKLGVKRIVISGVSPFGCLPSLLTSSPSSDPDAYDEFGCLRDYNKFASFHNNYLRDTISLVSRQYSDVVILYVDYYGAFLSVFRRAYYLGIDRESLLKACCGNGGKYNFDGKKTCGSNETSVCSDPSRFMNWDGVHLTQKAYRHISEILITDILSNIDCIW</sequence>
<dbReference type="Proteomes" id="UP000790787">
    <property type="component" value="Chromosome 2"/>
</dbReference>
<evidence type="ECO:0000313" key="5">
    <source>
        <dbReference type="Proteomes" id="UP000790787"/>
    </source>
</evidence>
<name>A0A1S3X0D0_TOBAC</name>
<evidence type="ECO:0000256" key="3">
    <source>
        <dbReference type="ARBA" id="ARBA00022801"/>
    </source>
</evidence>
<dbReference type="KEGG" id="nta:107759927"/>
<dbReference type="AlphaFoldDB" id="A0A1S3X0D0"/>
<dbReference type="PANTHER" id="PTHR22835">
    <property type="entry name" value="ZINC FINGER FYVE DOMAIN CONTAINING PROTEIN"/>
    <property type="match status" value="1"/>
</dbReference>
<evidence type="ECO:0000256" key="1">
    <source>
        <dbReference type="ARBA" id="ARBA00008668"/>
    </source>
</evidence>
<dbReference type="Gene3D" id="3.40.50.1110">
    <property type="entry name" value="SGNH hydrolase"/>
    <property type="match status" value="1"/>
</dbReference>
<gene>
    <name evidence="6" type="primary">LOC107759927</name>
</gene>
<protein>
    <submittedName>
        <fullName evidence="6">Acetylajmalan esterase</fullName>
    </submittedName>
</protein>
<dbReference type="GO" id="GO:0016788">
    <property type="term" value="F:hydrolase activity, acting on ester bonds"/>
    <property type="evidence" value="ECO:0007669"/>
    <property type="project" value="InterPro"/>
</dbReference>
<reference evidence="5" key="1">
    <citation type="journal article" date="2014" name="Nat. Commun.">
        <title>The tobacco genome sequence and its comparison with those of tomato and potato.</title>
        <authorList>
            <person name="Sierro N."/>
            <person name="Battey J.N."/>
            <person name="Ouadi S."/>
            <person name="Bakaher N."/>
            <person name="Bovet L."/>
            <person name="Willig A."/>
            <person name="Goepfert S."/>
            <person name="Peitsch M.C."/>
            <person name="Ivanov N.V."/>
        </authorList>
    </citation>
    <scope>NUCLEOTIDE SEQUENCE [LARGE SCALE GENOMIC DNA]</scope>
</reference>
<dbReference type="GeneID" id="107759927"/>
<dbReference type="InterPro" id="IPR036514">
    <property type="entry name" value="SGNH_hydro_sf"/>
</dbReference>